<sequence length="1407" mass="154629">MQQRTRDYTKTQQVIPIRTIKMEFSNEEQKAGQVAGAISDGESRARTRVMTTQLIYNNFSADYNAPKIIDSIHKVFGKFTVDAISHDLNSAPVVQVIEHTDVAAKMTDYGENKQVARQIAYSIKLAIGLNPNIAKMRVVANNNLNYAAAHVAMAHSFNTDSGSQEHMAYWSSTMKNSAVKELRDSMNSRMGENARAAYRIDNVDPTGFAFTVMMKLSLHNTAIREQSGAMGVRLRAEQPTNVLTMLSWPMSLEFCPVTKQVRGGSPNFFNDGNVGSVSTLQHAMLLMAETKKPVVRVKLTDGNPPTAVFDSFDSEANITSMAQTTVLESATDTRNSVYYLRKREDGRVWLTMPATGLFAQPRIATMEAQAQPTPGNVLYFLTHLQDYQPEVAFLLSKSRMRKVVSPSIIGTSESLSGQSYAPNQRVVIHFSSAKPQQDWQIYPRELATAALALLRGYGIKEMHYNSALVKLSELMAATYFMGSSAGAVSAPAYELVLPPVMTYGIQGLRATDVFGAATPQKAGMAIDFTHLPLAMGLVMTVGRASWLASMTRGKGEMVVEQSDTALSAAARLAIGKNVALTGLKLNPDHMSAVGTDDWRPAHAAASYIYSKGGAAAIELASTIAQCGSNAPQAHAVMRVAYGNDCYENAIPQMTQSLRHHTRTLDLRYLNGTAARAWHVTPQDTPVDQRVVDGLGDVVEMSTMKEATTHQKLTTAIEPNYTHPMVGVLKIRRVLHSLPCGTVEHAMLSAIESDQEGVVQLIDLVNRSREKQHAASDLVTAMVMVTNTPKLKTTMRKIGEDFGPRMITFSGVIPIAGLRSLAILTDGFELAPVAGRQLPSSISTSPEAMRKASAAGELVFQGSVKLMMARAIKLEMADKIAPLLSTHSSAVNGMMKNPGQYIAKYSPATQVNRPNPPLLFASNEYIPGAEYHDNEHDVTSENMTYYDLSDRRDAAKTGRHELLSLLGVDKSGVAQTFDNSVTDKDRKGGMTGMTKDALLAKFGKQKQKREEPTTKTIETVKIETRKVLMSTLSQVFAEVLAQGLQVKYHAAFRNWAIDVATAKGEYNSTNLSRSGGPLNSVSPSEPATFEQIKDELVKMGVVRATTIADPTELAVYLCQSRITMPEAMRDSLLEGPSAKSVRDLKHAITRVLHDELTVDMTTLCAPLYAWMCSPDYTLASATQKAIEYIVDLANDRDEVETYHYTLDKLIPSDQVDQRALDVIERLNAKSDKTLGVVVRRVKVPNTLTFYQALTLPAAKLGGNIFCTFSVINFNEEYLGPEAAWVKKLETAFCMDMHLTTGEVFDGKAAYKHNVETPGVQGVNDPRCMSYTDQEELHTALQLVSTLHMVYAARYWCPDSDKVGMLEELYNGYEATYKPYMIEKLQTPGAAYPTDQKTLHALQFTKIHE</sequence>
<evidence type="ECO:0000313" key="2">
    <source>
        <dbReference type="Proteomes" id="UP001263732"/>
    </source>
</evidence>
<proteinExistence type="predicted"/>
<protein>
    <submittedName>
        <fullName evidence="1">Structural protein</fullName>
    </submittedName>
</protein>
<keyword evidence="2" id="KW-1185">Reference proteome</keyword>
<dbReference type="Proteomes" id="UP001263732">
    <property type="component" value="Genome"/>
</dbReference>
<organism evidence="1 2">
    <name type="scientific">Botrytis cinerea mycovirus 4</name>
    <dbReference type="NCBI Taxonomy" id="2732661"/>
    <lineage>
        <taxon>Viruses</taxon>
        <taxon>Riboviria</taxon>
        <taxon>Orthornavirae</taxon>
        <taxon>Duplornaviricota</taxon>
        <taxon>Chrymotiviricetes</taxon>
        <taxon>Ghabrivirales</taxon>
        <taxon>Alphatotivirineae</taxon>
        <taxon>Quadriviridae</taxon>
        <taxon>Quadrivirus</taxon>
        <taxon>Quadrivirus ni</taxon>
    </lineage>
</organism>
<reference evidence="1" key="1">
    <citation type="journal article" date="2021" name="MBio">
        <title>Novel Mycoviruses Discovered in the Mycovirome of a Necrotrophic Fungus.</title>
        <authorList>
            <person name="Ruiz-Padilla A."/>
            <person name="Rodriguez-Romero J."/>
            <person name="Gomez-Cid I."/>
            <person name="Pacifico D."/>
            <person name="Ayllon M.A."/>
        </authorList>
    </citation>
    <scope>NUCLEOTIDE SEQUENCE</scope>
    <source>
        <strain evidence="1">BCS13_DN3888</strain>
    </source>
</reference>
<name>A0A858X7N2_9VIRU</name>
<evidence type="ECO:0000313" key="1">
    <source>
        <dbReference type="EMBL" id="QJQ28882.1"/>
    </source>
</evidence>
<dbReference type="EMBL" id="MN617035">
    <property type="protein sequence ID" value="QJQ28882.1"/>
    <property type="molecule type" value="Genomic_RNA"/>
</dbReference>
<accession>A0A858X7N2</accession>